<gene>
    <name evidence="3" type="ORF">DCM83_27335</name>
</gene>
<dbReference type="RefSeq" id="WP_257175489.1">
    <property type="nucleotide sequence ID" value="NZ_CP028989.1"/>
</dbReference>
<dbReference type="Pfam" id="PF05016">
    <property type="entry name" value="ParE_toxin"/>
    <property type="match status" value="1"/>
</dbReference>
<comment type="similarity">
    <text evidence="1">Belongs to the RelE toxin family.</text>
</comment>
<evidence type="ECO:0000313" key="4">
    <source>
        <dbReference type="Proteomes" id="UP001058872"/>
    </source>
</evidence>
<evidence type="ECO:0000313" key="3">
    <source>
        <dbReference type="EMBL" id="UUO68557.1"/>
    </source>
</evidence>
<dbReference type="PANTHER" id="PTHR33755:SF6">
    <property type="entry name" value="PLASMID STABILIZATION SYSTEM PROTEIN"/>
    <property type="match status" value="1"/>
</dbReference>
<dbReference type="InterPro" id="IPR007712">
    <property type="entry name" value="RelE/ParE_toxin"/>
</dbReference>
<evidence type="ECO:0000256" key="2">
    <source>
        <dbReference type="ARBA" id="ARBA00022649"/>
    </source>
</evidence>
<dbReference type="InterPro" id="IPR051803">
    <property type="entry name" value="TA_system_RelE-like_toxin"/>
</dbReference>
<dbReference type="InterPro" id="IPR035093">
    <property type="entry name" value="RelE/ParE_toxin_dom_sf"/>
</dbReference>
<dbReference type="AlphaFoldDB" id="A0AAE9NBV3"/>
<reference evidence="3" key="1">
    <citation type="submission" date="2018-04" db="EMBL/GenBank/DDBJ databases">
        <title>Genomes of Endosymbiotic and Endophytic Bradyrhizobium Publication status.</title>
        <authorList>
            <person name="Guha S."/>
            <person name="Jorrin B."/>
            <person name="Sarkar M."/>
            <person name="Poole P.S."/>
            <person name="DasGupta M."/>
        </authorList>
    </citation>
    <scope>NUCLEOTIDE SEQUENCE</scope>
    <source>
        <strain evidence="3">WBOS16</strain>
    </source>
</reference>
<dbReference type="EMBL" id="CP028989">
    <property type="protein sequence ID" value="UUO68557.1"/>
    <property type="molecule type" value="Genomic_DNA"/>
</dbReference>
<organism evidence="3 4">
    <name type="scientific">Bradyrhizobium betae</name>
    <dbReference type="NCBI Taxonomy" id="244734"/>
    <lineage>
        <taxon>Bacteria</taxon>
        <taxon>Pseudomonadati</taxon>
        <taxon>Pseudomonadota</taxon>
        <taxon>Alphaproteobacteria</taxon>
        <taxon>Hyphomicrobiales</taxon>
        <taxon>Nitrobacteraceae</taxon>
        <taxon>Bradyrhizobium</taxon>
    </lineage>
</organism>
<sequence>MKVVIHESAARDLDEIVDWISQDNPPAAARVADRIRAKIERLAVLGLPNIGRPGQLEGTRELVEAPYIIVYAVDQPNQLIDILAIVHGARDREI</sequence>
<accession>A0AAE9NBV3</accession>
<protein>
    <submittedName>
        <fullName evidence="3">Type II toxin-antitoxin system RelE/ParE family toxin</fullName>
    </submittedName>
</protein>
<dbReference type="NCBIfam" id="TIGR02385">
    <property type="entry name" value="RelE_StbE"/>
    <property type="match status" value="1"/>
</dbReference>
<dbReference type="Gene3D" id="3.30.2310.20">
    <property type="entry name" value="RelE-like"/>
    <property type="match status" value="1"/>
</dbReference>
<keyword evidence="2" id="KW-1277">Toxin-antitoxin system</keyword>
<dbReference type="PANTHER" id="PTHR33755">
    <property type="entry name" value="TOXIN PARE1-RELATED"/>
    <property type="match status" value="1"/>
</dbReference>
<evidence type="ECO:0000256" key="1">
    <source>
        <dbReference type="ARBA" id="ARBA00006226"/>
    </source>
</evidence>
<name>A0AAE9NBV3_9BRAD</name>
<proteinExistence type="inferred from homology"/>
<dbReference type="Proteomes" id="UP001058872">
    <property type="component" value="Chromosome"/>
</dbReference>